<organism evidence="2 3">
    <name type="scientific">Comamonas testosteroni</name>
    <name type="common">Pseudomonas testosteroni</name>
    <dbReference type="NCBI Taxonomy" id="285"/>
    <lineage>
        <taxon>Bacteria</taxon>
        <taxon>Pseudomonadati</taxon>
        <taxon>Pseudomonadota</taxon>
        <taxon>Betaproteobacteria</taxon>
        <taxon>Burkholderiales</taxon>
        <taxon>Comamonadaceae</taxon>
        <taxon>Comamonas</taxon>
    </lineage>
</organism>
<protein>
    <submittedName>
        <fullName evidence="2">Uncharacterized protein</fullName>
    </submittedName>
</protein>
<name>A0A5A7MHN4_COMTE</name>
<dbReference type="AlphaFoldDB" id="A0A5A7MHN4"/>
<reference evidence="2 3" key="1">
    <citation type="journal article" date="2019" name="Microbiol. Resour. Announc.">
        <title>Draft Genome Sequence of Comamonas testosteroni TA441, a Bacterium That Has a Cryptic Phenol Degradation Gene Cluster.</title>
        <authorList>
            <person name="Arai H."/>
            <person name="Ishii M."/>
        </authorList>
    </citation>
    <scope>NUCLEOTIDE SEQUENCE [LARGE SCALE GENOMIC DNA]</scope>
    <source>
        <strain evidence="2 3">TA441</strain>
    </source>
</reference>
<comment type="caution">
    <text evidence="2">The sequence shown here is derived from an EMBL/GenBank/DDBJ whole genome shotgun (WGS) entry which is preliminary data.</text>
</comment>
<accession>A0A5A7MHN4</accession>
<dbReference type="EMBL" id="BKBW01000006">
    <property type="protein sequence ID" value="GEQ76185.1"/>
    <property type="molecule type" value="Genomic_DNA"/>
</dbReference>
<feature type="compositionally biased region" description="Polar residues" evidence="1">
    <location>
        <begin position="41"/>
        <end position="62"/>
    </location>
</feature>
<gene>
    <name evidence="2" type="ORF">CTTA_3190</name>
</gene>
<evidence type="ECO:0000313" key="3">
    <source>
        <dbReference type="Proteomes" id="UP000323105"/>
    </source>
</evidence>
<feature type="region of interest" description="Disordered" evidence="1">
    <location>
        <begin position="20"/>
        <end position="62"/>
    </location>
</feature>
<dbReference type="Proteomes" id="UP000323105">
    <property type="component" value="Unassembled WGS sequence"/>
</dbReference>
<proteinExistence type="predicted"/>
<evidence type="ECO:0000256" key="1">
    <source>
        <dbReference type="SAM" id="MobiDB-lite"/>
    </source>
</evidence>
<evidence type="ECO:0000313" key="2">
    <source>
        <dbReference type="EMBL" id="GEQ76185.1"/>
    </source>
</evidence>
<sequence length="62" mass="7262">MLDFELFFIFNSIFLDTKEYKQKSGDQPTNENRDNVMRNEMGSSQLLRDTKCQSNHNAAQQS</sequence>